<evidence type="ECO:0000256" key="1">
    <source>
        <dbReference type="ARBA" id="ARBA00004123"/>
    </source>
</evidence>
<feature type="compositionally biased region" description="Basic residues" evidence="10">
    <location>
        <begin position="168"/>
        <end position="177"/>
    </location>
</feature>
<dbReference type="PANTHER" id="PTHR12360:SF12">
    <property type="entry name" value="TRANSCRIPTIONAL REPRESSOR NF-X1"/>
    <property type="match status" value="1"/>
</dbReference>
<keyword evidence="7" id="KW-0805">Transcription regulation</keyword>
<evidence type="ECO:0000256" key="10">
    <source>
        <dbReference type="SAM" id="MobiDB-lite"/>
    </source>
</evidence>
<dbReference type="PANTHER" id="PTHR12360">
    <property type="entry name" value="NUCLEAR TRANSCRIPTION FACTOR, X-BOX BINDING 1 NFX1"/>
    <property type="match status" value="1"/>
</dbReference>
<accession>A0A4V6A2G1</accession>
<keyword evidence="4" id="KW-0677">Repeat</keyword>
<dbReference type="InterPro" id="IPR000967">
    <property type="entry name" value="Znf_NFX1"/>
</dbReference>
<evidence type="ECO:0000256" key="9">
    <source>
        <dbReference type="ARBA" id="ARBA00023242"/>
    </source>
</evidence>
<dbReference type="STRING" id="34508.A0A4V6A2G1"/>
<evidence type="ECO:0000259" key="11">
    <source>
        <dbReference type="PROSITE" id="PS51061"/>
    </source>
</evidence>
<gene>
    <name evidence="12" type="ORF">L596_019074</name>
</gene>
<protein>
    <recommendedName>
        <fullName evidence="11">R3H domain-containing protein</fullName>
    </recommendedName>
</protein>
<dbReference type="Pfam" id="PF01422">
    <property type="entry name" value="zf-NF-X1"/>
    <property type="match status" value="6"/>
</dbReference>
<dbReference type="CDD" id="cd06008">
    <property type="entry name" value="NF-X1-zinc-finger"/>
    <property type="match status" value="5"/>
</dbReference>
<keyword evidence="13" id="KW-1185">Reference proteome</keyword>
<feature type="region of interest" description="Disordered" evidence="10">
    <location>
        <begin position="78"/>
        <end position="189"/>
    </location>
</feature>
<keyword evidence="8" id="KW-0804">Transcription</keyword>
<evidence type="ECO:0000256" key="8">
    <source>
        <dbReference type="ARBA" id="ARBA00023163"/>
    </source>
</evidence>
<dbReference type="GO" id="GO:0005634">
    <property type="term" value="C:nucleus"/>
    <property type="evidence" value="ECO:0007669"/>
    <property type="project" value="UniProtKB-SubCell"/>
</dbReference>
<feature type="compositionally biased region" description="Basic residues" evidence="10">
    <location>
        <begin position="8"/>
        <end position="18"/>
    </location>
</feature>
<proteinExistence type="inferred from homology"/>
<evidence type="ECO:0000256" key="2">
    <source>
        <dbReference type="ARBA" id="ARBA00007269"/>
    </source>
</evidence>
<dbReference type="GO" id="GO:0000981">
    <property type="term" value="F:DNA-binding transcription factor activity, RNA polymerase II-specific"/>
    <property type="evidence" value="ECO:0007669"/>
    <property type="project" value="TreeGrafter"/>
</dbReference>
<dbReference type="GO" id="GO:0000977">
    <property type="term" value="F:RNA polymerase II transcription regulatory region sequence-specific DNA binding"/>
    <property type="evidence" value="ECO:0007669"/>
    <property type="project" value="TreeGrafter"/>
</dbReference>
<comment type="caution">
    <text evidence="12">The sequence shown here is derived from an EMBL/GenBank/DDBJ whole genome shotgun (WGS) entry which is preliminary data.</text>
</comment>
<evidence type="ECO:0000256" key="5">
    <source>
        <dbReference type="ARBA" id="ARBA00022771"/>
    </source>
</evidence>
<feature type="region of interest" description="Disordered" evidence="10">
    <location>
        <begin position="1"/>
        <end position="37"/>
    </location>
</feature>
<evidence type="ECO:0000256" key="3">
    <source>
        <dbReference type="ARBA" id="ARBA00022723"/>
    </source>
</evidence>
<reference evidence="12 13" key="2">
    <citation type="journal article" date="2019" name="G3 (Bethesda)">
        <title>Hybrid Assembly of the Genome of the Entomopathogenic Nematode Steinernema carpocapsae Identifies the X-Chromosome.</title>
        <authorList>
            <person name="Serra L."/>
            <person name="Macchietto M."/>
            <person name="Macias-Munoz A."/>
            <person name="McGill C.J."/>
            <person name="Rodriguez I.M."/>
            <person name="Rodriguez B."/>
            <person name="Murad R."/>
            <person name="Mortazavi A."/>
        </authorList>
    </citation>
    <scope>NUCLEOTIDE SEQUENCE [LARGE SCALE GENOMIC DNA]</scope>
    <source>
        <strain evidence="12 13">ALL</strain>
    </source>
</reference>
<dbReference type="InterPro" id="IPR034078">
    <property type="entry name" value="NFX1_fam"/>
</dbReference>
<dbReference type="InterPro" id="IPR001374">
    <property type="entry name" value="R3H_dom"/>
</dbReference>
<dbReference type="SMART" id="SM00438">
    <property type="entry name" value="ZnF_NFX"/>
    <property type="match status" value="9"/>
</dbReference>
<dbReference type="InterPro" id="IPR036867">
    <property type="entry name" value="R3H_dom_sf"/>
</dbReference>
<evidence type="ECO:0000256" key="7">
    <source>
        <dbReference type="ARBA" id="ARBA00023015"/>
    </source>
</evidence>
<dbReference type="PROSITE" id="PS51061">
    <property type="entry name" value="R3H"/>
    <property type="match status" value="1"/>
</dbReference>
<keyword evidence="9" id="KW-0539">Nucleus</keyword>
<keyword evidence="3" id="KW-0479">Metal-binding</keyword>
<dbReference type="OrthoDB" id="6512771at2759"/>
<dbReference type="EMBL" id="AZBU02000005">
    <property type="protein sequence ID" value="TKR78235.1"/>
    <property type="molecule type" value="Genomic_DNA"/>
</dbReference>
<dbReference type="AlphaFoldDB" id="A0A4V6A2G1"/>
<keyword evidence="5" id="KW-0863">Zinc-finger</keyword>
<feature type="domain" description="R3H" evidence="11">
    <location>
        <begin position="848"/>
        <end position="917"/>
    </location>
</feature>
<dbReference type="GO" id="GO:0008270">
    <property type="term" value="F:zinc ion binding"/>
    <property type="evidence" value="ECO:0007669"/>
    <property type="project" value="UniProtKB-KW"/>
</dbReference>
<dbReference type="GO" id="GO:0000122">
    <property type="term" value="P:negative regulation of transcription by RNA polymerase II"/>
    <property type="evidence" value="ECO:0007669"/>
    <property type="project" value="TreeGrafter"/>
</dbReference>
<dbReference type="SUPFAM" id="SSF82708">
    <property type="entry name" value="R3H domain"/>
    <property type="match status" value="1"/>
</dbReference>
<dbReference type="SMART" id="SM00393">
    <property type="entry name" value="R3H"/>
    <property type="match status" value="1"/>
</dbReference>
<keyword evidence="6" id="KW-0862">Zinc</keyword>
<dbReference type="Proteomes" id="UP000298663">
    <property type="component" value="Unassembled WGS sequence"/>
</dbReference>
<organism evidence="12 13">
    <name type="scientific">Steinernema carpocapsae</name>
    <name type="common">Entomopathogenic nematode</name>
    <dbReference type="NCBI Taxonomy" id="34508"/>
    <lineage>
        <taxon>Eukaryota</taxon>
        <taxon>Metazoa</taxon>
        <taxon>Ecdysozoa</taxon>
        <taxon>Nematoda</taxon>
        <taxon>Chromadorea</taxon>
        <taxon>Rhabditida</taxon>
        <taxon>Tylenchina</taxon>
        <taxon>Panagrolaimomorpha</taxon>
        <taxon>Strongyloidoidea</taxon>
        <taxon>Steinernematidae</taxon>
        <taxon>Steinernema</taxon>
    </lineage>
</organism>
<evidence type="ECO:0000313" key="12">
    <source>
        <dbReference type="EMBL" id="TKR78235.1"/>
    </source>
</evidence>
<evidence type="ECO:0000256" key="6">
    <source>
        <dbReference type="ARBA" id="ARBA00022833"/>
    </source>
</evidence>
<name>A0A4V6A2G1_STECR</name>
<evidence type="ECO:0000256" key="4">
    <source>
        <dbReference type="ARBA" id="ARBA00022737"/>
    </source>
</evidence>
<sequence>MNNDPSTRGRRGAQRRRGGGQNRGGRPQNYGPPSVHMGGEFVYDQGFAPQFYGGHPQVHFRPDFFMSVPQRVDIAHDYNRPRGNRAQNQGRPAQENDQNDDPGRNTRTRGGRAPNRGRSNRGRRGQVDQLQNILDENYQQEDGTPNESNEDGDAASKGQTGRNNERRNGRRNNRKPSRPNPQHVHNLPPKEKIEMLLRTDKYECAICLKNIRRNQFTFSCQQCYQIFHISRNQTEASKSGTGCLTEWAFTSYSTDDGWQCPHCKFQYFELPTKYKCFCGKKANPPTHGVNSPNVPHGCGEICGKQRAHGCPHSCIDICHPGPCEPCPAMKVIKCGCGGEEKAVRCGTITSFQCQLVCGKQLKCGQHLCEELCHEGDCATCEERIKLVCYCGSETKSLPCSKENHSKERSYSCGQACLGMFSCGVHLCDKKCHKPIKSTDPCGTCKFDPEGLMTCPCGNSLVADLLDSPRQSCEDPIPTCDRRCLKVLPCSILENGVVSAKSHRCENVCHEGDCAPCKAESSITCRCKSLTKDIPCMERCLYDEGNQFLCERRCRKGMSCQKHKCQERCCIRDDHLCLQICGKTLECGLHTCDRLCHIGQCYRCLEASFEEQYCMCGKTVRLPPVPCGSPLPICHELCSRPHPCGHQQSHTCHADPECPPCTYLVSKYCFGEHEIRNNIPCYQNHVSCGNPCDKPLPCGVHKCKKACHKGECASPTDMCRQPCPGVRENECGHFCGLPCHGTELCKPSSCCQIMEIRCPCGRLKADSKCFDVEREYKRKLAAKIMEESEQGGSTVPEENFAEEKCVLLQCDAECKRLIRNRKLFEALELDKCDKDTYSDYLLEQANRDDQFVTAIEAVFAEIIGEVQKNKREEKVSHVFYGLPADRRKIVHEYAPFFKIETKSTGVGAQRNTWVFARKTCVVPGTLLSSYRGKKSCYESNSGEGMRRLEGPSVVRRL</sequence>
<reference evidence="12 13" key="1">
    <citation type="journal article" date="2015" name="Genome Biol.">
        <title>Comparative genomics of Steinernema reveals deeply conserved gene regulatory networks.</title>
        <authorList>
            <person name="Dillman A.R."/>
            <person name="Macchietto M."/>
            <person name="Porter C.F."/>
            <person name="Rogers A."/>
            <person name="Williams B."/>
            <person name="Antoshechkin I."/>
            <person name="Lee M.M."/>
            <person name="Goodwin Z."/>
            <person name="Lu X."/>
            <person name="Lewis E.E."/>
            <person name="Goodrich-Blair H."/>
            <person name="Stock S.P."/>
            <person name="Adams B.J."/>
            <person name="Sternberg P.W."/>
            <person name="Mortazavi A."/>
        </authorList>
    </citation>
    <scope>NUCLEOTIDE SEQUENCE [LARGE SCALE GENOMIC DNA]</scope>
    <source>
        <strain evidence="12 13">ALL</strain>
    </source>
</reference>
<comment type="subcellular location">
    <subcellularLocation>
        <location evidence="1">Nucleus</location>
    </subcellularLocation>
</comment>
<evidence type="ECO:0000313" key="13">
    <source>
        <dbReference type="Proteomes" id="UP000298663"/>
    </source>
</evidence>
<comment type="similarity">
    <text evidence="2">Belongs to the NFX1 family.</text>
</comment>